<dbReference type="AlphaFoldDB" id="A0A0M0JAX0"/>
<accession>A0A0M0JAX0</accession>
<evidence type="ECO:0000313" key="2">
    <source>
        <dbReference type="Proteomes" id="UP000037460"/>
    </source>
</evidence>
<sequence length="157" mass="16926">MKPFVSAGNTVELARILWFAADARVISSVNLPPRPPPEKTSVAASGSVMRDGFMMDPGPEFQMCFDYVTKGACKRLANGIVCRSRHLPKDHPDVVEYLKKPIPASTSGLRFKSKEEKEKAAREEAAKMMAMQMQAMMPGLPPAAANAYATSVAAAPG</sequence>
<reference evidence="2" key="1">
    <citation type="journal article" date="2015" name="PLoS Genet.">
        <title>Genome Sequence and Transcriptome Analyses of Chrysochromulina tobin: Metabolic Tools for Enhanced Algal Fitness in the Prominent Order Prymnesiales (Haptophyceae).</title>
        <authorList>
            <person name="Hovde B.T."/>
            <person name="Deodato C.R."/>
            <person name="Hunsperger H.M."/>
            <person name="Ryken S.A."/>
            <person name="Yost W."/>
            <person name="Jha R.K."/>
            <person name="Patterson J."/>
            <person name="Monnat R.J. Jr."/>
            <person name="Barlow S.B."/>
            <person name="Starkenburg S.R."/>
            <person name="Cattolico R.A."/>
        </authorList>
    </citation>
    <scope>NUCLEOTIDE SEQUENCE</scope>
    <source>
        <strain evidence="2">CCMP291</strain>
    </source>
</reference>
<dbReference type="EMBL" id="JWZX01003160">
    <property type="protein sequence ID" value="KOO23744.1"/>
    <property type="molecule type" value="Genomic_DNA"/>
</dbReference>
<evidence type="ECO:0008006" key="3">
    <source>
        <dbReference type="Google" id="ProtNLM"/>
    </source>
</evidence>
<organism evidence="1 2">
    <name type="scientific">Chrysochromulina tobinii</name>
    <dbReference type="NCBI Taxonomy" id="1460289"/>
    <lineage>
        <taxon>Eukaryota</taxon>
        <taxon>Haptista</taxon>
        <taxon>Haptophyta</taxon>
        <taxon>Prymnesiophyceae</taxon>
        <taxon>Prymnesiales</taxon>
        <taxon>Chrysochromulinaceae</taxon>
        <taxon>Chrysochromulina</taxon>
    </lineage>
</organism>
<comment type="caution">
    <text evidence="1">The sequence shown here is derived from an EMBL/GenBank/DDBJ whole genome shotgun (WGS) entry which is preliminary data.</text>
</comment>
<evidence type="ECO:0000313" key="1">
    <source>
        <dbReference type="EMBL" id="KOO23744.1"/>
    </source>
</evidence>
<gene>
    <name evidence="1" type="ORF">Ctob_004612</name>
</gene>
<dbReference type="OrthoDB" id="10518417at2759"/>
<proteinExistence type="predicted"/>
<dbReference type="Proteomes" id="UP000037460">
    <property type="component" value="Unassembled WGS sequence"/>
</dbReference>
<protein>
    <recommendedName>
        <fullName evidence="3">C3H1-type domain-containing protein</fullName>
    </recommendedName>
</protein>
<keyword evidence="2" id="KW-1185">Reference proteome</keyword>
<name>A0A0M0JAX0_9EUKA</name>